<keyword evidence="2" id="KW-1185">Reference proteome</keyword>
<accession>A0ACC1ANR0</accession>
<gene>
    <name evidence="1" type="ORF">Patl1_32847</name>
</gene>
<dbReference type="EMBL" id="CM047905">
    <property type="protein sequence ID" value="KAJ0088200.1"/>
    <property type="molecule type" value="Genomic_DNA"/>
</dbReference>
<name>A0ACC1ANR0_9ROSI</name>
<evidence type="ECO:0000313" key="2">
    <source>
        <dbReference type="Proteomes" id="UP001164250"/>
    </source>
</evidence>
<reference evidence="2" key="1">
    <citation type="journal article" date="2023" name="G3 (Bethesda)">
        <title>Genome assembly and association tests identify interacting loci associated with vigor, precocity, and sex in interspecific pistachio rootstocks.</title>
        <authorList>
            <person name="Palmer W."/>
            <person name="Jacygrad E."/>
            <person name="Sagayaradj S."/>
            <person name="Cavanaugh K."/>
            <person name="Han R."/>
            <person name="Bertier L."/>
            <person name="Beede B."/>
            <person name="Kafkas S."/>
            <person name="Golino D."/>
            <person name="Preece J."/>
            <person name="Michelmore R."/>
        </authorList>
    </citation>
    <scope>NUCLEOTIDE SEQUENCE [LARGE SCALE GENOMIC DNA]</scope>
</reference>
<organism evidence="1 2">
    <name type="scientific">Pistacia atlantica</name>
    <dbReference type="NCBI Taxonomy" id="434234"/>
    <lineage>
        <taxon>Eukaryota</taxon>
        <taxon>Viridiplantae</taxon>
        <taxon>Streptophyta</taxon>
        <taxon>Embryophyta</taxon>
        <taxon>Tracheophyta</taxon>
        <taxon>Spermatophyta</taxon>
        <taxon>Magnoliopsida</taxon>
        <taxon>eudicotyledons</taxon>
        <taxon>Gunneridae</taxon>
        <taxon>Pentapetalae</taxon>
        <taxon>rosids</taxon>
        <taxon>malvids</taxon>
        <taxon>Sapindales</taxon>
        <taxon>Anacardiaceae</taxon>
        <taxon>Pistacia</taxon>
    </lineage>
</organism>
<protein>
    <submittedName>
        <fullName evidence="1">Uncharacterized protein</fullName>
    </submittedName>
</protein>
<sequence length="114" mass="12969">MKLVSSRTILESIKLQLRLGNVSRISSYSTATRNPTTECRSSNPYSNSMRGLFRRITLLGDPAVSIVPLLDQWVQEGGTVEKEQLQLFIKELRSFRRFTHALQITLSIVSWNVS</sequence>
<comment type="caution">
    <text evidence="1">The sequence shown here is derived from an EMBL/GenBank/DDBJ whole genome shotgun (WGS) entry which is preliminary data.</text>
</comment>
<dbReference type="Proteomes" id="UP001164250">
    <property type="component" value="Chromosome 9"/>
</dbReference>
<evidence type="ECO:0000313" key="1">
    <source>
        <dbReference type="EMBL" id="KAJ0088200.1"/>
    </source>
</evidence>
<proteinExistence type="predicted"/>